<feature type="domain" description="Cupin type-2" evidence="2">
    <location>
        <begin position="136"/>
        <end position="191"/>
    </location>
</feature>
<accession>A0ABQ6IH41</accession>
<evidence type="ECO:0000259" key="2">
    <source>
        <dbReference type="Pfam" id="PF07883"/>
    </source>
</evidence>
<dbReference type="Pfam" id="PF07883">
    <property type="entry name" value="Cupin_2"/>
    <property type="match status" value="1"/>
</dbReference>
<dbReference type="CDD" id="cd02230">
    <property type="entry name" value="cupin_HP0902-like"/>
    <property type="match status" value="1"/>
</dbReference>
<dbReference type="PANTHER" id="PTHR37694:SF1">
    <property type="entry name" value="SLR8022 PROTEIN"/>
    <property type="match status" value="1"/>
</dbReference>
<dbReference type="Proteomes" id="UP001157125">
    <property type="component" value="Unassembled WGS sequence"/>
</dbReference>
<dbReference type="EMBL" id="BSUN01000001">
    <property type="protein sequence ID" value="GMA37100.1"/>
    <property type="molecule type" value="Genomic_DNA"/>
</dbReference>
<sequence length="203" mass="21160">MHALGGDEREPLREVVAQLAAEHGQGPRSRAVVLAGAGGEHVAQQVLVRGGDRGHGHRVRRADAGAGTPGGRGSGAVDWLHGTDARGRVDMFKVVDLETLVDEQAALAYEASSGRHSVTLKGDHHEDLRQTLIAIAGGNALHEHDSPGEATLQVLRGEITFTVGEGQMALGAGDLLVIPPARHGVQAVTDCALLLTVATRGER</sequence>
<gene>
    <name evidence="3" type="ORF">GCM10025876_33040</name>
</gene>
<name>A0ABQ6IH41_9MICO</name>
<comment type="caution">
    <text evidence="3">The sequence shown here is derived from an EMBL/GenBank/DDBJ whole genome shotgun (WGS) entry which is preliminary data.</text>
</comment>
<evidence type="ECO:0000313" key="3">
    <source>
        <dbReference type="EMBL" id="GMA37100.1"/>
    </source>
</evidence>
<keyword evidence="4" id="KW-1185">Reference proteome</keyword>
<dbReference type="Gene3D" id="2.60.120.10">
    <property type="entry name" value="Jelly Rolls"/>
    <property type="match status" value="1"/>
</dbReference>
<proteinExistence type="predicted"/>
<reference evidence="4" key="1">
    <citation type="journal article" date="2019" name="Int. J. Syst. Evol. Microbiol.">
        <title>The Global Catalogue of Microorganisms (GCM) 10K type strain sequencing project: providing services to taxonomists for standard genome sequencing and annotation.</title>
        <authorList>
            <consortium name="The Broad Institute Genomics Platform"/>
            <consortium name="The Broad Institute Genome Sequencing Center for Infectious Disease"/>
            <person name="Wu L."/>
            <person name="Ma J."/>
        </authorList>
    </citation>
    <scope>NUCLEOTIDE SEQUENCE [LARGE SCALE GENOMIC DNA]</scope>
    <source>
        <strain evidence="4">NBRC 112299</strain>
    </source>
</reference>
<feature type="region of interest" description="Disordered" evidence="1">
    <location>
        <begin position="49"/>
        <end position="78"/>
    </location>
</feature>
<protein>
    <recommendedName>
        <fullName evidence="2">Cupin type-2 domain-containing protein</fullName>
    </recommendedName>
</protein>
<dbReference type="PANTHER" id="PTHR37694">
    <property type="entry name" value="SLR8022 PROTEIN"/>
    <property type="match status" value="1"/>
</dbReference>
<evidence type="ECO:0000256" key="1">
    <source>
        <dbReference type="SAM" id="MobiDB-lite"/>
    </source>
</evidence>
<dbReference type="InterPro" id="IPR014710">
    <property type="entry name" value="RmlC-like_jellyroll"/>
</dbReference>
<dbReference type="SUPFAM" id="SSF51182">
    <property type="entry name" value="RmlC-like cupins"/>
    <property type="match status" value="1"/>
</dbReference>
<organism evidence="3 4">
    <name type="scientific">Demequina litorisediminis</name>
    <dbReference type="NCBI Taxonomy" id="1849022"/>
    <lineage>
        <taxon>Bacteria</taxon>
        <taxon>Bacillati</taxon>
        <taxon>Actinomycetota</taxon>
        <taxon>Actinomycetes</taxon>
        <taxon>Micrococcales</taxon>
        <taxon>Demequinaceae</taxon>
        <taxon>Demequina</taxon>
    </lineage>
</organism>
<evidence type="ECO:0000313" key="4">
    <source>
        <dbReference type="Proteomes" id="UP001157125"/>
    </source>
</evidence>
<dbReference type="InterPro" id="IPR011051">
    <property type="entry name" value="RmlC_Cupin_sf"/>
</dbReference>
<dbReference type="InterPro" id="IPR013096">
    <property type="entry name" value="Cupin_2"/>
</dbReference>